<evidence type="ECO:0000313" key="3">
    <source>
        <dbReference type="Proteomes" id="UP000650533"/>
    </source>
</evidence>
<evidence type="ECO:0000313" key="2">
    <source>
        <dbReference type="EMBL" id="QRW17084.1"/>
    </source>
</evidence>
<name>A0A8H8STH3_9AGAM</name>
<reference evidence="2" key="1">
    <citation type="submission" date="2020-05" db="EMBL/GenBank/DDBJ databases">
        <title>Evolutionary and genomic comparisons of hybrid uninucleate and nonhybrid Rhizoctonia fungi.</title>
        <authorList>
            <person name="Li C."/>
            <person name="Chen X."/>
        </authorList>
    </citation>
    <scope>NUCLEOTIDE SEQUENCE</scope>
    <source>
        <strain evidence="2">AG-1 IA</strain>
    </source>
</reference>
<proteinExistence type="predicted"/>
<dbReference type="KEGG" id="rsx:RhiXN_05086"/>
<organism evidence="2 3">
    <name type="scientific">Rhizoctonia solani</name>
    <dbReference type="NCBI Taxonomy" id="456999"/>
    <lineage>
        <taxon>Eukaryota</taxon>
        <taxon>Fungi</taxon>
        <taxon>Dikarya</taxon>
        <taxon>Basidiomycota</taxon>
        <taxon>Agaricomycotina</taxon>
        <taxon>Agaricomycetes</taxon>
        <taxon>Cantharellales</taxon>
        <taxon>Ceratobasidiaceae</taxon>
        <taxon>Rhizoctonia</taxon>
    </lineage>
</organism>
<sequence length="133" mass="14301">MNANGPIGDDLQQLDLQFDCCSNDYYPENECCVPLPVTDPSGLTSNINVDQFTAQQIGLPALFKAHHDSLPLPPLRHPARASVLHPLPNYLPPITSPTQCRHPRQPRLPVSGATAAGASPLSENSSDTSTLHT</sequence>
<feature type="region of interest" description="Disordered" evidence="1">
    <location>
        <begin position="94"/>
        <end position="133"/>
    </location>
</feature>
<dbReference type="GeneID" id="67027365"/>
<dbReference type="Proteomes" id="UP000650533">
    <property type="component" value="Chromosome 2"/>
</dbReference>
<feature type="compositionally biased region" description="Polar residues" evidence="1">
    <location>
        <begin position="121"/>
        <end position="133"/>
    </location>
</feature>
<evidence type="ECO:0000256" key="1">
    <source>
        <dbReference type="SAM" id="MobiDB-lite"/>
    </source>
</evidence>
<dbReference type="RefSeq" id="XP_043177321.1">
    <property type="nucleotide sequence ID" value="XM_043324902.1"/>
</dbReference>
<accession>A0A8H8STH3</accession>
<gene>
    <name evidence="2" type="ORF">RhiXN_05086</name>
</gene>
<protein>
    <submittedName>
        <fullName evidence="2">Uncharacterized protein</fullName>
    </submittedName>
</protein>
<dbReference type="EMBL" id="CP059659">
    <property type="protein sequence ID" value="QRW17084.1"/>
    <property type="molecule type" value="Genomic_DNA"/>
</dbReference>
<dbReference type="AlphaFoldDB" id="A0A8H8STH3"/>